<dbReference type="EMBL" id="CM047580">
    <property type="protein sequence ID" value="KAI9922087.1"/>
    <property type="molecule type" value="Genomic_DNA"/>
</dbReference>
<evidence type="ECO:0000313" key="2">
    <source>
        <dbReference type="Proteomes" id="UP001163321"/>
    </source>
</evidence>
<proteinExistence type="predicted"/>
<keyword evidence="2" id="KW-1185">Reference proteome</keyword>
<evidence type="ECO:0000313" key="1">
    <source>
        <dbReference type="EMBL" id="KAI9922087.1"/>
    </source>
</evidence>
<organism evidence="1 2">
    <name type="scientific">Peronosclerospora sorghi</name>
    <dbReference type="NCBI Taxonomy" id="230839"/>
    <lineage>
        <taxon>Eukaryota</taxon>
        <taxon>Sar</taxon>
        <taxon>Stramenopiles</taxon>
        <taxon>Oomycota</taxon>
        <taxon>Peronosporomycetes</taxon>
        <taxon>Peronosporales</taxon>
        <taxon>Peronosporaceae</taxon>
        <taxon>Peronosclerospora</taxon>
    </lineage>
</organism>
<comment type="caution">
    <text evidence="1">The sequence shown here is derived from an EMBL/GenBank/DDBJ whole genome shotgun (WGS) entry which is preliminary data.</text>
</comment>
<protein>
    <submittedName>
        <fullName evidence="1">Uncharacterized protein</fullName>
    </submittedName>
</protein>
<reference evidence="1 2" key="1">
    <citation type="journal article" date="2022" name="bioRxiv">
        <title>The genome of the oomycete Peronosclerospora sorghi, a cosmopolitan pathogen of maize and sorghum, is inflated with dispersed pseudogenes.</title>
        <authorList>
            <person name="Fletcher K."/>
            <person name="Martin F."/>
            <person name="Isakeit T."/>
            <person name="Cavanaugh K."/>
            <person name="Magill C."/>
            <person name="Michelmore R."/>
        </authorList>
    </citation>
    <scope>NUCLEOTIDE SEQUENCE [LARGE SCALE GENOMIC DNA]</scope>
    <source>
        <strain evidence="1">P6</strain>
    </source>
</reference>
<gene>
    <name evidence="1" type="ORF">PsorP6_002593</name>
</gene>
<name>A0ACC0WTJ2_9STRA</name>
<dbReference type="Proteomes" id="UP001163321">
    <property type="component" value="Chromosome 1"/>
</dbReference>
<sequence>MRASVSRPEVTTLFASVCLSTILSLHSFVRVAEVLMLATPQSSANPPYLPSVPSSNLSTEATATAPAALQASVLWRTVENYTNQPTHFYSTQQTSKHQCGDWFKESNFSIYLVEHKWTRTSQK</sequence>
<accession>A0ACC0WTJ2</accession>